<dbReference type="InterPro" id="IPR016163">
    <property type="entry name" value="Ald_DH_C"/>
</dbReference>
<dbReference type="PROSITE" id="PS00070">
    <property type="entry name" value="ALDEHYDE_DEHYDR_CYS"/>
    <property type="match status" value="1"/>
</dbReference>
<sequence length="523" mass="56280">MTVFLPPSSLKTKAVGVEFVNEIIDHDKITSQIQAFLDKPHGHFIDGQWDDGNSGKTIDVISPATANVISSIQSGDGDDVDRAVAAARRAFDSGAWSKILPVERARIMFRLADLIELHASQISQLEALDIGVSRHMMETIGVKLSANQLRYYAGWVTKINGETITNSRPRPEGREFLTYTEKEPVGVVGQIIPWNFPFAMAVQKIAPALAAGCTIVMKPAEDAPLSTLYLADLIAQTGLPSGVFNLVNGYGRKAGAAIAAHGDVDKVSFTGSTDVGKEIIRSATGNLKRTTLELGGKSPVILLKDADLEEAIPAVARAIFFLSGQNCMAGSRLLVHGDIYDRVLDGLAKLAKSMTIGADMSGTYDIGPLISEKQLTRVLAYIDIGISEGARLITGGKRVEKLPGFFVEPTIFADCDPGMRIVKEEIFGPVLTVQKFNSNNLDDIAALANDNIFGLSASVWTRDLAQGHKLARKLKSGQVGINVHAAIDPATPFGGYKQSGWGREFGREGLEPYLETKAITAYL</sequence>
<gene>
    <name evidence="4" type="ORF">MNBD_ALPHA02-1467</name>
</gene>
<comment type="similarity">
    <text evidence="1">Belongs to the aldehyde dehydrogenase family.</text>
</comment>
<dbReference type="EMBL" id="UOED01000132">
    <property type="protein sequence ID" value="VAV99194.1"/>
    <property type="molecule type" value="Genomic_DNA"/>
</dbReference>
<dbReference type="PANTHER" id="PTHR11699">
    <property type="entry name" value="ALDEHYDE DEHYDROGENASE-RELATED"/>
    <property type="match status" value="1"/>
</dbReference>
<keyword evidence="2 4" id="KW-0560">Oxidoreductase</keyword>
<dbReference type="EC" id="1.2.1.3" evidence="4"/>
<feature type="domain" description="Aldehyde dehydrogenase" evidence="3">
    <location>
        <begin position="49"/>
        <end position="519"/>
    </location>
</feature>
<organism evidence="4">
    <name type="scientific">hydrothermal vent metagenome</name>
    <dbReference type="NCBI Taxonomy" id="652676"/>
    <lineage>
        <taxon>unclassified sequences</taxon>
        <taxon>metagenomes</taxon>
        <taxon>ecological metagenomes</taxon>
    </lineage>
</organism>
<dbReference type="InterPro" id="IPR015590">
    <property type="entry name" value="Aldehyde_DH_dom"/>
</dbReference>
<dbReference type="Gene3D" id="3.40.309.10">
    <property type="entry name" value="Aldehyde Dehydrogenase, Chain A, domain 2"/>
    <property type="match status" value="1"/>
</dbReference>
<dbReference type="GO" id="GO:0004029">
    <property type="term" value="F:aldehyde dehydrogenase (NAD+) activity"/>
    <property type="evidence" value="ECO:0007669"/>
    <property type="project" value="UniProtKB-EC"/>
</dbReference>
<dbReference type="InterPro" id="IPR016161">
    <property type="entry name" value="Ald_DH/histidinol_DH"/>
</dbReference>
<dbReference type="PROSITE" id="PS00687">
    <property type="entry name" value="ALDEHYDE_DEHYDR_GLU"/>
    <property type="match status" value="1"/>
</dbReference>
<dbReference type="FunFam" id="3.40.309.10:FF:000012">
    <property type="entry name" value="Betaine aldehyde dehydrogenase"/>
    <property type="match status" value="1"/>
</dbReference>
<dbReference type="SUPFAM" id="SSF53720">
    <property type="entry name" value="ALDH-like"/>
    <property type="match status" value="1"/>
</dbReference>
<dbReference type="InterPro" id="IPR016162">
    <property type="entry name" value="Ald_DH_N"/>
</dbReference>
<protein>
    <submittedName>
        <fullName evidence="4">Aldehyde dehydrogenase</fullName>
        <ecNumber evidence="4">1.2.1.3</ecNumber>
    </submittedName>
</protein>
<evidence type="ECO:0000256" key="2">
    <source>
        <dbReference type="ARBA" id="ARBA00023002"/>
    </source>
</evidence>
<evidence type="ECO:0000256" key="1">
    <source>
        <dbReference type="ARBA" id="ARBA00009986"/>
    </source>
</evidence>
<dbReference type="AlphaFoldDB" id="A0A3B0RZ43"/>
<name>A0A3B0RZ43_9ZZZZ</name>
<proteinExistence type="inferred from homology"/>
<dbReference type="Pfam" id="PF00171">
    <property type="entry name" value="Aldedh"/>
    <property type="match status" value="1"/>
</dbReference>
<dbReference type="Gene3D" id="3.40.605.10">
    <property type="entry name" value="Aldehyde Dehydrogenase, Chain A, domain 1"/>
    <property type="match status" value="1"/>
</dbReference>
<dbReference type="FunFam" id="3.40.605.10:FF:000007">
    <property type="entry name" value="NAD/NADP-dependent betaine aldehyde dehydrogenase"/>
    <property type="match status" value="1"/>
</dbReference>
<dbReference type="InterPro" id="IPR016160">
    <property type="entry name" value="Ald_DH_CS_CYS"/>
</dbReference>
<evidence type="ECO:0000259" key="3">
    <source>
        <dbReference type="Pfam" id="PF00171"/>
    </source>
</evidence>
<accession>A0A3B0RZ43</accession>
<dbReference type="InterPro" id="IPR029510">
    <property type="entry name" value="Ald_DH_CS_GLU"/>
</dbReference>
<evidence type="ECO:0000313" key="4">
    <source>
        <dbReference type="EMBL" id="VAV99194.1"/>
    </source>
</evidence>
<reference evidence="4" key="1">
    <citation type="submission" date="2018-06" db="EMBL/GenBank/DDBJ databases">
        <authorList>
            <person name="Zhirakovskaya E."/>
        </authorList>
    </citation>
    <scope>NUCLEOTIDE SEQUENCE</scope>
</reference>